<sequence length="59" mass="7003">MTNQYGLDADYFQKWMRRVLRGLDNYTPEELARELARMAVTANPSVLNEHEFQKKEAQQ</sequence>
<gene>
    <name evidence="1" type="ORF">OB959_18190</name>
</gene>
<comment type="caution">
    <text evidence="1">The sequence shown here is derived from an EMBL/GenBank/DDBJ whole genome shotgun (WGS) entry which is preliminary data.</text>
</comment>
<dbReference type="RefSeq" id="WP_290022697.1">
    <property type="nucleotide sequence ID" value="NZ_JAOPLV010000010.1"/>
</dbReference>
<proteinExistence type="predicted"/>
<dbReference type="AlphaFoldDB" id="A0AAW7I6D4"/>
<organism evidence="1 2">
    <name type="scientific">Aeromonas bestiarum</name>
    <dbReference type="NCBI Taxonomy" id="105751"/>
    <lineage>
        <taxon>Bacteria</taxon>
        <taxon>Pseudomonadati</taxon>
        <taxon>Pseudomonadota</taxon>
        <taxon>Gammaproteobacteria</taxon>
        <taxon>Aeromonadales</taxon>
        <taxon>Aeromonadaceae</taxon>
        <taxon>Aeromonas</taxon>
    </lineage>
</organism>
<evidence type="ECO:0000313" key="1">
    <source>
        <dbReference type="EMBL" id="MDM5141703.1"/>
    </source>
</evidence>
<dbReference type="EMBL" id="JAOPLV010000010">
    <property type="protein sequence ID" value="MDM5141703.1"/>
    <property type="molecule type" value="Genomic_DNA"/>
</dbReference>
<evidence type="ECO:0000313" key="2">
    <source>
        <dbReference type="Proteomes" id="UP001168216"/>
    </source>
</evidence>
<accession>A0AAW7I6D4</accession>
<protein>
    <submittedName>
        <fullName evidence="1">Uncharacterized protein</fullName>
    </submittedName>
</protein>
<name>A0AAW7I6D4_9GAMM</name>
<dbReference type="Proteomes" id="UP001168216">
    <property type="component" value="Unassembled WGS sequence"/>
</dbReference>
<reference evidence="1" key="1">
    <citation type="submission" date="2023-08" db="EMBL/GenBank/DDBJ databases">
        <title>WGS of Aeromonas isolates.</title>
        <authorList>
            <person name="Lee H."/>
        </authorList>
    </citation>
    <scope>NUCLEOTIDE SEQUENCE</scope>
    <source>
        <strain evidence="1">SL22</strain>
    </source>
</reference>